<evidence type="ECO:0000313" key="3">
    <source>
        <dbReference type="Proteomes" id="UP000298588"/>
    </source>
</evidence>
<keyword evidence="2" id="KW-0808">Transferase</keyword>
<protein>
    <submittedName>
        <fullName evidence="2">Chloramphenicol acetyltransferase</fullName>
    </submittedName>
</protein>
<dbReference type="NCBIfam" id="TIGR03308">
    <property type="entry name" value="phn_thr-fam"/>
    <property type="match status" value="1"/>
</dbReference>
<evidence type="ECO:0000256" key="1">
    <source>
        <dbReference type="ARBA" id="ARBA00007274"/>
    </source>
</evidence>
<accession>A0A4D7QDE1</accession>
<comment type="similarity">
    <text evidence="1">Belongs to the transferase hexapeptide repeat family.</text>
</comment>
<reference evidence="2 3" key="1">
    <citation type="submission" date="2019-04" db="EMBL/GenBank/DDBJ databases">
        <title>Phreatobacter aquaticus sp. nov.</title>
        <authorList>
            <person name="Choi A."/>
            <person name="Baek K."/>
        </authorList>
    </citation>
    <scope>NUCLEOTIDE SEQUENCE [LARGE SCALE GENOMIC DNA]</scope>
    <source>
        <strain evidence="2 3">NMCR1094</strain>
    </source>
</reference>
<proteinExistence type="inferred from homology"/>
<dbReference type="AlphaFoldDB" id="A0A4D7QDE1"/>
<dbReference type="PANTHER" id="PTHR43300:SF11">
    <property type="entry name" value="ACETYLTRANSFERASE RV3034C-RELATED"/>
    <property type="match status" value="1"/>
</dbReference>
<dbReference type="InterPro" id="IPR050179">
    <property type="entry name" value="Trans_hexapeptide_repeat"/>
</dbReference>
<dbReference type="OrthoDB" id="9815592at2"/>
<dbReference type="InterPro" id="IPR011004">
    <property type="entry name" value="Trimer_LpxA-like_sf"/>
</dbReference>
<dbReference type="GO" id="GO:0016740">
    <property type="term" value="F:transferase activity"/>
    <property type="evidence" value="ECO:0007669"/>
    <property type="project" value="UniProtKB-KW"/>
</dbReference>
<dbReference type="SUPFAM" id="SSF51161">
    <property type="entry name" value="Trimeric LpxA-like enzymes"/>
    <property type="match status" value="1"/>
</dbReference>
<gene>
    <name evidence="2" type="ORF">E8L99_00960</name>
</gene>
<dbReference type="PANTHER" id="PTHR43300">
    <property type="entry name" value="ACETYLTRANSFERASE"/>
    <property type="match status" value="1"/>
</dbReference>
<dbReference type="RefSeq" id="WP_137097796.1">
    <property type="nucleotide sequence ID" value="NZ_CP039865.1"/>
</dbReference>
<dbReference type="Gene3D" id="2.160.10.10">
    <property type="entry name" value="Hexapeptide repeat proteins"/>
    <property type="match status" value="1"/>
</dbReference>
<dbReference type="EMBL" id="CP039865">
    <property type="protein sequence ID" value="QCK84461.1"/>
    <property type="molecule type" value="Genomic_DNA"/>
</dbReference>
<dbReference type="KEGG" id="paqt:E8L99_00960"/>
<keyword evidence="3" id="KW-1185">Reference proteome</keyword>
<dbReference type="CDD" id="cd03349">
    <property type="entry name" value="LbH_XAT"/>
    <property type="match status" value="1"/>
</dbReference>
<name>A0A4D7QDE1_9HYPH</name>
<dbReference type="Proteomes" id="UP000298588">
    <property type="component" value="Chromosome"/>
</dbReference>
<sequence length="207" mass="22998">MSNLGLEPSIHPAAIIRDSRFGAYTEVGARTVISETTMGDYSYIVQDGQIDMATIGKFCSIASHVRINPGNHPMERASQSHFLYRASRYFDGEPDEAGFFDWRRSNWVTLGHDIWVGHGAVILAGRTVGTGAVVAAGAIVTKDVEPYTIVGGNPARPIRRRFDEATAERLLQLAWWDWDHERLRRALPDFRTLSIGDFLDKHEAGAA</sequence>
<dbReference type="InterPro" id="IPR017694">
    <property type="entry name" value="Phosphonate_tfrase_rpt"/>
</dbReference>
<evidence type="ECO:0000313" key="2">
    <source>
        <dbReference type="EMBL" id="QCK84461.1"/>
    </source>
</evidence>
<organism evidence="2 3">
    <name type="scientific">Phreatobacter aquaticus</name>
    <dbReference type="NCBI Taxonomy" id="2570229"/>
    <lineage>
        <taxon>Bacteria</taxon>
        <taxon>Pseudomonadati</taxon>
        <taxon>Pseudomonadota</taxon>
        <taxon>Alphaproteobacteria</taxon>
        <taxon>Hyphomicrobiales</taxon>
        <taxon>Phreatobacteraceae</taxon>
        <taxon>Phreatobacter</taxon>
    </lineage>
</organism>